<evidence type="ECO:0000256" key="1">
    <source>
        <dbReference type="ARBA" id="ARBA00000085"/>
    </source>
</evidence>
<protein>
    <recommendedName>
        <fullName evidence="3">histidine kinase</fullName>
        <ecNumber evidence="3">2.7.13.3</ecNumber>
    </recommendedName>
</protein>
<name>A0A502DLN2_9MYCO</name>
<feature type="signal peptide" evidence="12">
    <location>
        <begin position="1"/>
        <end position="17"/>
    </location>
</feature>
<evidence type="ECO:0000256" key="3">
    <source>
        <dbReference type="ARBA" id="ARBA00012438"/>
    </source>
</evidence>
<dbReference type="InterPro" id="IPR050428">
    <property type="entry name" value="TCS_sensor_his_kinase"/>
</dbReference>
<dbReference type="SMART" id="SM00304">
    <property type="entry name" value="HAMP"/>
    <property type="match status" value="1"/>
</dbReference>
<evidence type="ECO:0000256" key="10">
    <source>
        <dbReference type="ARBA" id="ARBA00023136"/>
    </source>
</evidence>
<comment type="caution">
    <text evidence="15">The sequence shown here is derived from an EMBL/GenBank/DDBJ whole genome shotgun (WGS) entry which is preliminary data.</text>
</comment>
<evidence type="ECO:0000313" key="15">
    <source>
        <dbReference type="EMBL" id="TPG26163.1"/>
    </source>
</evidence>
<feature type="domain" description="HAMP" evidence="14">
    <location>
        <begin position="156"/>
        <end position="209"/>
    </location>
</feature>
<dbReference type="SMART" id="SM00387">
    <property type="entry name" value="HATPase_c"/>
    <property type="match status" value="1"/>
</dbReference>
<dbReference type="EC" id="2.7.13.3" evidence="3"/>
<keyword evidence="5" id="KW-0808">Transferase</keyword>
<dbReference type="InterPro" id="IPR003661">
    <property type="entry name" value="HisK_dim/P_dom"/>
</dbReference>
<dbReference type="PRINTS" id="PR00344">
    <property type="entry name" value="BCTRLSENSOR"/>
</dbReference>
<evidence type="ECO:0000256" key="11">
    <source>
        <dbReference type="SAM" id="Phobius"/>
    </source>
</evidence>
<evidence type="ECO:0000256" key="12">
    <source>
        <dbReference type="SAM" id="SignalP"/>
    </source>
</evidence>
<dbReference type="CDD" id="cd00075">
    <property type="entry name" value="HATPase"/>
    <property type="match status" value="1"/>
</dbReference>
<dbReference type="PROSITE" id="PS50109">
    <property type="entry name" value="HIS_KIN"/>
    <property type="match status" value="1"/>
</dbReference>
<organism evidence="15 16">
    <name type="scientific">Mycolicibacterium hodleri</name>
    <dbReference type="NCBI Taxonomy" id="49897"/>
    <lineage>
        <taxon>Bacteria</taxon>
        <taxon>Bacillati</taxon>
        <taxon>Actinomycetota</taxon>
        <taxon>Actinomycetes</taxon>
        <taxon>Mycobacteriales</taxon>
        <taxon>Mycobacteriaceae</taxon>
        <taxon>Mycolicibacterium</taxon>
    </lineage>
</organism>
<comment type="subcellular location">
    <subcellularLocation>
        <location evidence="2">Cell membrane</location>
    </subcellularLocation>
</comment>
<evidence type="ECO:0000256" key="2">
    <source>
        <dbReference type="ARBA" id="ARBA00004236"/>
    </source>
</evidence>
<gene>
    <name evidence="15" type="ORF">EAH80_29670</name>
</gene>
<dbReference type="PANTHER" id="PTHR45436">
    <property type="entry name" value="SENSOR HISTIDINE KINASE YKOH"/>
    <property type="match status" value="1"/>
</dbReference>
<dbReference type="Gene3D" id="3.30.565.10">
    <property type="entry name" value="Histidine kinase-like ATPase, C-terminal domain"/>
    <property type="match status" value="1"/>
</dbReference>
<evidence type="ECO:0000313" key="16">
    <source>
        <dbReference type="Proteomes" id="UP000320095"/>
    </source>
</evidence>
<comment type="catalytic activity">
    <reaction evidence="1">
        <text>ATP + protein L-histidine = ADP + protein N-phospho-L-histidine.</text>
        <dbReference type="EC" id="2.7.13.3"/>
    </reaction>
</comment>
<dbReference type="SUPFAM" id="SSF55874">
    <property type="entry name" value="ATPase domain of HSP90 chaperone/DNA topoisomerase II/histidine kinase"/>
    <property type="match status" value="1"/>
</dbReference>
<keyword evidence="4" id="KW-0597">Phosphoprotein</keyword>
<evidence type="ECO:0000259" key="14">
    <source>
        <dbReference type="PROSITE" id="PS50885"/>
    </source>
</evidence>
<evidence type="ECO:0000256" key="5">
    <source>
        <dbReference type="ARBA" id="ARBA00022679"/>
    </source>
</evidence>
<keyword evidence="9" id="KW-0902">Two-component regulatory system</keyword>
<dbReference type="InterPro" id="IPR036890">
    <property type="entry name" value="HATPase_C_sf"/>
</dbReference>
<feature type="transmembrane region" description="Helical" evidence="11">
    <location>
        <begin position="132"/>
        <end position="155"/>
    </location>
</feature>
<dbReference type="Proteomes" id="UP000320095">
    <property type="component" value="Unassembled WGS sequence"/>
</dbReference>
<dbReference type="GO" id="GO:0000155">
    <property type="term" value="F:phosphorelay sensor kinase activity"/>
    <property type="evidence" value="ECO:0007669"/>
    <property type="project" value="InterPro"/>
</dbReference>
<dbReference type="InterPro" id="IPR036097">
    <property type="entry name" value="HisK_dim/P_sf"/>
</dbReference>
<keyword evidence="6 11" id="KW-0812">Transmembrane</keyword>
<evidence type="ECO:0000259" key="13">
    <source>
        <dbReference type="PROSITE" id="PS50109"/>
    </source>
</evidence>
<keyword evidence="12" id="KW-0732">Signal</keyword>
<dbReference type="Gene3D" id="1.10.287.130">
    <property type="match status" value="1"/>
</dbReference>
<dbReference type="InterPro" id="IPR005467">
    <property type="entry name" value="His_kinase_dom"/>
</dbReference>
<dbReference type="Pfam" id="PF02518">
    <property type="entry name" value="HATPase_c"/>
    <property type="match status" value="1"/>
</dbReference>
<proteinExistence type="predicted"/>
<dbReference type="InterPro" id="IPR004358">
    <property type="entry name" value="Sig_transdc_His_kin-like_C"/>
</dbReference>
<dbReference type="SMART" id="SM00388">
    <property type="entry name" value="HisKA"/>
    <property type="match status" value="1"/>
</dbReference>
<feature type="domain" description="Histidine kinase" evidence="13">
    <location>
        <begin position="217"/>
        <end position="439"/>
    </location>
</feature>
<feature type="chain" id="PRO_5039400179" description="histidine kinase" evidence="12">
    <location>
        <begin position="18"/>
        <end position="451"/>
    </location>
</feature>
<dbReference type="Pfam" id="PF00672">
    <property type="entry name" value="HAMP"/>
    <property type="match status" value="1"/>
</dbReference>
<dbReference type="AlphaFoldDB" id="A0A502DLN2"/>
<keyword evidence="10 11" id="KW-0472">Membrane</keyword>
<dbReference type="Pfam" id="PF00512">
    <property type="entry name" value="HisKA"/>
    <property type="match status" value="1"/>
</dbReference>
<dbReference type="FunFam" id="1.10.287.130:FF:000001">
    <property type="entry name" value="Two-component sensor histidine kinase"/>
    <property type="match status" value="1"/>
</dbReference>
<dbReference type="CDD" id="cd06225">
    <property type="entry name" value="HAMP"/>
    <property type="match status" value="1"/>
</dbReference>
<dbReference type="OrthoDB" id="9786919at2"/>
<keyword evidence="8 11" id="KW-1133">Transmembrane helix</keyword>
<evidence type="ECO:0000256" key="9">
    <source>
        <dbReference type="ARBA" id="ARBA00023012"/>
    </source>
</evidence>
<keyword evidence="16" id="KW-1185">Reference proteome</keyword>
<dbReference type="Gene3D" id="6.10.340.10">
    <property type="match status" value="1"/>
</dbReference>
<dbReference type="PROSITE" id="PS50885">
    <property type="entry name" value="HAMP"/>
    <property type="match status" value="1"/>
</dbReference>
<keyword evidence="7 15" id="KW-0418">Kinase</keyword>
<reference evidence="15 16" key="1">
    <citation type="journal article" date="2019" name="Environ. Microbiol.">
        <title>Species interactions and distinct microbial communities in high Arctic permafrost affected cryosols are associated with the CH4 and CO2 gas fluxes.</title>
        <authorList>
            <person name="Altshuler I."/>
            <person name="Hamel J."/>
            <person name="Turney S."/>
            <person name="Magnuson E."/>
            <person name="Levesque R."/>
            <person name="Greer C."/>
            <person name="Whyte L.G."/>
        </authorList>
    </citation>
    <scope>NUCLEOTIDE SEQUENCE [LARGE SCALE GENOMIC DNA]</scope>
    <source>
        <strain evidence="15 16">S5.20</strain>
    </source>
</reference>
<dbReference type="PANTHER" id="PTHR45436:SF5">
    <property type="entry name" value="SENSOR HISTIDINE KINASE TRCS"/>
    <property type="match status" value="1"/>
</dbReference>
<evidence type="ECO:0000256" key="7">
    <source>
        <dbReference type="ARBA" id="ARBA00022777"/>
    </source>
</evidence>
<sequence>MVTAAALLVWRVHSVLAADQDANLTRQIHLIADDVAGGDPIQRMLRPGESTVMQILDGTGKVISSSGDIDGQPRLFFASPGATDPTLSTVTAEALDDTPYRVAALTSNSPAGPVSVYVASPTTPLTNSVTQLGTALLVGVPTMIALLALVGWWLLGKALQPVDTMGRQAAAIPGTDLHRRLEVPAAHDELGRLAETFNDLLARIEVAADRQRRFVADAAHELRTPLAALRARLEIDLRHSTAGPDVADSQRMVLGQVTRLADLVNDLLQLARMDADPQLQRRSVDLEDLVWDAVRDAREHTAPRIDTTGISPVRVLGDPATLRRVVRNLLDNARRHAHHTVTVRLSIDAASPSAAAQPGATQPTATLTVADDGLGIPTTERHRVFERFVRLDDARARDAGGAGLGLAIVADIVAAHRGRVWVEDNQPGARFHVQLPAMSEPDGDATRSRTC</sequence>
<accession>A0A502DLN2</accession>
<dbReference type="SUPFAM" id="SSF47384">
    <property type="entry name" value="Homodimeric domain of signal transducing histidine kinase"/>
    <property type="match status" value="1"/>
</dbReference>
<dbReference type="InterPro" id="IPR003660">
    <property type="entry name" value="HAMP_dom"/>
</dbReference>
<dbReference type="CDD" id="cd00082">
    <property type="entry name" value="HisKA"/>
    <property type="match status" value="1"/>
</dbReference>
<dbReference type="GO" id="GO:0005886">
    <property type="term" value="C:plasma membrane"/>
    <property type="evidence" value="ECO:0007669"/>
    <property type="project" value="UniProtKB-SubCell"/>
</dbReference>
<dbReference type="EMBL" id="RCZG01000024">
    <property type="protein sequence ID" value="TPG26163.1"/>
    <property type="molecule type" value="Genomic_DNA"/>
</dbReference>
<evidence type="ECO:0000256" key="4">
    <source>
        <dbReference type="ARBA" id="ARBA00022553"/>
    </source>
</evidence>
<dbReference type="InterPro" id="IPR003594">
    <property type="entry name" value="HATPase_dom"/>
</dbReference>
<evidence type="ECO:0000256" key="6">
    <source>
        <dbReference type="ARBA" id="ARBA00022692"/>
    </source>
</evidence>
<evidence type="ECO:0000256" key="8">
    <source>
        <dbReference type="ARBA" id="ARBA00022989"/>
    </source>
</evidence>